<dbReference type="EMBL" id="UGXG01000002">
    <property type="protein sequence ID" value="SUG48511.1"/>
    <property type="molecule type" value="Genomic_DNA"/>
</dbReference>
<evidence type="ECO:0000313" key="2">
    <source>
        <dbReference type="Proteomes" id="UP000254741"/>
    </source>
</evidence>
<accession>A0A379TDJ7</accession>
<sequence>MTMQPHNVPGECRFTISTRRRRMYGQLRYYAMTTTLTALDSMRW</sequence>
<protein>
    <submittedName>
        <fullName evidence="1">Uncharacterized protein</fullName>
    </submittedName>
</protein>
<dbReference type="AlphaFoldDB" id="A0A379TDJ7"/>
<proteinExistence type="predicted"/>
<reference evidence="1 2" key="1">
    <citation type="submission" date="2018-06" db="EMBL/GenBank/DDBJ databases">
        <authorList>
            <consortium name="Pathogen Informatics"/>
            <person name="Doyle S."/>
        </authorList>
    </citation>
    <scope>NUCLEOTIDE SEQUENCE [LARGE SCALE GENOMIC DNA]</scope>
    <source>
        <strain evidence="1 2">NCTC8297</strain>
    </source>
</reference>
<dbReference type="Proteomes" id="UP000254741">
    <property type="component" value="Unassembled WGS sequence"/>
</dbReference>
<name>A0A379TDJ7_SALER</name>
<gene>
    <name evidence="1" type="ORF">NCTC8297_03814</name>
</gene>
<organism evidence="1 2">
    <name type="scientific">Salmonella enterica subsp. arizonae</name>
    <dbReference type="NCBI Taxonomy" id="59203"/>
    <lineage>
        <taxon>Bacteria</taxon>
        <taxon>Pseudomonadati</taxon>
        <taxon>Pseudomonadota</taxon>
        <taxon>Gammaproteobacteria</taxon>
        <taxon>Enterobacterales</taxon>
        <taxon>Enterobacteriaceae</taxon>
        <taxon>Salmonella</taxon>
    </lineage>
</organism>
<evidence type="ECO:0000313" key="1">
    <source>
        <dbReference type="EMBL" id="SUG48511.1"/>
    </source>
</evidence>